<evidence type="ECO:0000313" key="1">
    <source>
        <dbReference type="EMBL" id="KAJ1937630.1"/>
    </source>
</evidence>
<keyword evidence="1" id="KW-0413">Isomerase</keyword>
<reference evidence="1" key="1">
    <citation type="submission" date="2022-07" db="EMBL/GenBank/DDBJ databases">
        <title>Phylogenomic reconstructions and comparative analyses of Kickxellomycotina fungi.</title>
        <authorList>
            <person name="Reynolds N.K."/>
            <person name="Stajich J.E."/>
            <person name="Barry K."/>
            <person name="Grigoriev I.V."/>
            <person name="Crous P."/>
            <person name="Smith M.E."/>
        </authorList>
    </citation>
    <scope>NUCLEOTIDE SEQUENCE</scope>
    <source>
        <strain evidence="1">NRRL 5244</strain>
    </source>
</reference>
<evidence type="ECO:0000313" key="2">
    <source>
        <dbReference type="Proteomes" id="UP001150603"/>
    </source>
</evidence>
<dbReference type="Proteomes" id="UP001150603">
    <property type="component" value="Unassembled WGS sequence"/>
</dbReference>
<feature type="non-terminal residue" evidence="1">
    <location>
        <position position="237"/>
    </location>
</feature>
<organism evidence="1 2">
    <name type="scientific">Linderina macrospora</name>
    <dbReference type="NCBI Taxonomy" id="4868"/>
    <lineage>
        <taxon>Eukaryota</taxon>
        <taxon>Fungi</taxon>
        <taxon>Fungi incertae sedis</taxon>
        <taxon>Zoopagomycota</taxon>
        <taxon>Kickxellomycotina</taxon>
        <taxon>Kickxellomycetes</taxon>
        <taxon>Kickxellales</taxon>
        <taxon>Kickxellaceae</taxon>
        <taxon>Linderina</taxon>
    </lineage>
</organism>
<sequence>MRLQSRFNEVKDRLVSYGPCQFPTLGFVVDQFLRVESFVPETFWFLFLEHKKDDGRAVFTWKRTRLFDQETCFALYAKCVQEPTVRIVSVRSRPKEKWRPLPLTTVELQTCCAKFLRMSPDTIMSVAEGLYNQGFISYPRTETDQFDKNMDLMGTVTKLTQFQLLAAYAQRLVNGEFRWPRNGKNNDKAHPPIHPVAPGNNLTGDAKRVYEFVTRRFLACCSDNAKGQATEVDAEMA</sequence>
<comment type="caution">
    <text evidence="1">The sequence shown here is derived from an EMBL/GenBank/DDBJ whole genome shotgun (WGS) entry which is preliminary data.</text>
</comment>
<protein>
    <submittedName>
        <fullName evidence="1">DNA topoisomerase</fullName>
        <ecNumber evidence="1">5.6.2.1</ecNumber>
    </submittedName>
</protein>
<name>A0ACC1J4T7_9FUNG</name>
<accession>A0ACC1J4T7</accession>
<dbReference type="EMBL" id="JANBPW010003453">
    <property type="protein sequence ID" value="KAJ1937630.1"/>
    <property type="molecule type" value="Genomic_DNA"/>
</dbReference>
<gene>
    <name evidence="1" type="primary">TOP3</name>
    <name evidence="1" type="ORF">FBU59_004694</name>
</gene>
<proteinExistence type="predicted"/>
<dbReference type="EC" id="5.6.2.1" evidence="1"/>
<keyword evidence="2" id="KW-1185">Reference proteome</keyword>